<feature type="chain" id="PRO_5018567689" evidence="2">
    <location>
        <begin position="22"/>
        <end position="589"/>
    </location>
</feature>
<organism evidence="3 4">
    <name type="scientific">Kryptolebias marmoratus</name>
    <name type="common">Mangrove killifish</name>
    <name type="synonym">Rivulus marmoratus</name>
    <dbReference type="NCBI Taxonomy" id="37003"/>
    <lineage>
        <taxon>Eukaryota</taxon>
        <taxon>Metazoa</taxon>
        <taxon>Chordata</taxon>
        <taxon>Craniata</taxon>
        <taxon>Vertebrata</taxon>
        <taxon>Euteleostomi</taxon>
        <taxon>Actinopterygii</taxon>
        <taxon>Neopterygii</taxon>
        <taxon>Teleostei</taxon>
        <taxon>Neoteleostei</taxon>
        <taxon>Acanthomorphata</taxon>
        <taxon>Ovalentaria</taxon>
        <taxon>Atherinomorphae</taxon>
        <taxon>Cyprinodontiformes</taxon>
        <taxon>Rivulidae</taxon>
        <taxon>Kryptolebias</taxon>
    </lineage>
</organism>
<evidence type="ECO:0000256" key="1">
    <source>
        <dbReference type="SAM" id="MobiDB-lite"/>
    </source>
</evidence>
<feature type="compositionally biased region" description="Low complexity" evidence="1">
    <location>
        <begin position="409"/>
        <end position="425"/>
    </location>
</feature>
<dbReference type="Proteomes" id="UP000264800">
    <property type="component" value="Unplaced"/>
</dbReference>
<evidence type="ECO:0000256" key="2">
    <source>
        <dbReference type="SAM" id="SignalP"/>
    </source>
</evidence>
<proteinExistence type="predicted"/>
<dbReference type="OMA" id="QKGDFNS"/>
<reference evidence="3" key="1">
    <citation type="submission" date="2025-08" db="UniProtKB">
        <authorList>
            <consortium name="Ensembl"/>
        </authorList>
    </citation>
    <scope>IDENTIFICATION</scope>
</reference>
<accession>A0A3Q3BJ31</accession>
<keyword evidence="4" id="KW-1185">Reference proteome</keyword>
<feature type="region of interest" description="Disordered" evidence="1">
    <location>
        <begin position="398"/>
        <end position="427"/>
    </location>
</feature>
<evidence type="ECO:0000313" key="4">
    <source>
        <dbReference type="Proteomes" id="UP000264800"/>
    </source>
</evidence>
<name>A0A3Q3BJ31_KRYMA</name>
<keyword evidence="2" id="KW-0732">Signal</keyword>
<sequence length="589" mass="64411">MGRSAVLCVTLIASFCSLGSLYKAPRLLGVSDSFKTSQSPSRSINDANDATSEAIFHSESSVEGSGYIPGNVNSPQPVSQLAAKVKRLNPSVRCGDNHMTLTVNRIKAPHFLVDTGAEPHTPLSQMPAACGFSVKRSRRDVQYATSYQGCHVSREDDAYVLPLLFQGAPMTMSCPNMFTLPAVVCLPSKMVVKLGGVGAKDLKIKVSGTWQPLPSACSSCGLTFKEVSGELALIAPYSLDLCVSFLLQDGEHSLSLQWRDYEVLAVCPAVPDTNPTAETTTPPSDSSQVLQHPQNPYLPMFSQMLQPWPPGPVPRAPSPQFVFVASNSPENQKVPEAESPALSFMPPLPRFFVLPRLEPPAQTYRIENTQVKQDQFPQMPLPLQYQVPLFSEFPMAPGIVQQETPSPPSATSTETLRTTSEPTTANKEKLQLSLQSQFPVLPQNPIPSVLKHPFHSEDKTQVDYPETGIEQLKPKHHNQVFQFPVLYSPLNYLSKEPNLLTVTAATSTSAGPTGSTPPGNSFYQPHPYMPVYLLPEQPSMPGFLHPPNKPSTNPAPSDQHEHQPVYHVMQPFYPFLPEQRQTAPAGSLK</sequence>
<feature type="region of interest" description="Disordered" evidence="1">
    <location>
        <begin position="272"/>
        <end position="291"/>
    </location>
</feature>
<feature type="region of interest" description="Disordered" evidence="1">
    <location>
        <begin position="539"/>
        <end position="562"/>
    </location>
</feature>
<dbReference type="Ensembl" id="ENSKMAT00000029812.1">
    <property type="protein sequence ID" value="ENSKMAP00000029446.1"/>
    <property type="gene ID" value="ENSKMAG00000021814.1"/>
</dbReference>
<dbReference type="GeneTree" id="ENSGT00970000193507"/>
<feature type="compositionally biased region" description="Polar residues" evidence="1">
    <location>
        <begin position="273"/>
        <end position="291"/>
    </location>
</feature>
<feature type="signal peptide" evidence="2">
    <location>
        <begin position="1"/>
        <end position="21"/>
    </location>
</feature>
<protein>
    <submittedName>
        <fullName evidence="3">Uncharacterized LOC108235654</fullName>
    </submittedName>
</protein>
<reference evidence="3" key="2">
    <citation type="submission" date="2025-09" db="UniProtKB">
        <authorList>
            <consortium name="Ensembl"/>
        </authorList>
    </citation>
    <scope>IDENTIFICATION</scope>
</reference>
<evidence type="ECO:0000313" key="3">
    <source>
        <dbReference type="Ensembl" id="ENSKMAP00000029446.1"/>
    </source>
</evidence>
<dbReference type="AlphaFoldDB" id="A0A3Q3BJ31"/>